<dbReference type="AlphaFoldDB" id="A0AAV9QN58"/>
<feature type="disulfide bond" evidence="7">
    <location>
        <begin position="180"/>
        <end position="241"/>
    </location>
</feature>
<evidence type="ECO:0000256" key="6">
    <source>
        <dbReference type="ARBA" id="ARBA00023180"/>
    </source>
</evidence>
<dbReference type="Gene3D" id="3.10.250.10">
    <property type="entry name" value="SRCR-like domain"/>
    <property type="match status" value="1"/>
</dbReference>
<dbReference type="Proteomes" id="UP001311232">
    <property type="component" value="Unassembled WGS sequence"/>
</dbReference>
<dbReference type="PANTHER" id="PTHR48071">
    <property type="entry name" value="SRCR DOMAIN-CONTAINING PROTEIN"/>
    <property type="match status" value="1"/>
</dbReference>
<comment type="subcellular location">
    <subcellularLocation>
        <location evidence="1">Secreted</location>
    </subcellularLocation>
</comment>
<evidence type="ECO:0000313" key="13">
    <source>
        <dbReference type="Proteomes" id="UP001311232"/>
    </source>
</evidence>
<keyword evidence="9" id="KW-0812">Transmembrane</keyword>
<feature type="disulfide bond" evidence="7">
    <location>
        <begin position="167"/>
        <end position="231"/>
    </location>
</feature>
<dbReference type="GO" id="GO:0005615">
    <property type="term" value="C:extracellular space"/>
    <property type="evidence" value="ECO:0007669"/>
    <property type="project" value="TreeGrafter"/>
</dbReference>
<keyword evidence="2" id="KW-0964">Secreted</keyword>
<sequence length="510" mass="56235">MKLVQFIFINQFGLLCRALLHTSTQATETAERNETKKPEDDFSTQPYVHQLAAKCRWTLKMPGNRTEDGVPLPLEFSDTLAERICQDLNCGRAHNVEKTTLPPNSSCYHGCLYQNLRLQNCSETVKMGCSVTTKVVCGHHSLRLSGDTDRCAGRVEVWKNGKWGTVCDDSWDLRDADVVCAQLGCGKALRVTGQGGLFPPGRGPVHLDELNCTGNEENLWACPGVQKESDCGHKEDAGVVCSGSLTFSATTAGVTVVTTALTTPSSPVGVPSPELLSIMVLSLAVLVLFILNVVLCLLYRRRHVFILQQTRSKQRASNEHPQNHYKENLNLVEVSPIPPQTDIPSRILWTQISSVDSTSVDTDYEQYDLSNDPSISLSTFRNSQRYRTDLNPSVKPSALSDFDEEGSEPQNAHIGPFKNHNKGAVDPQYRRVSKILEDSFETSSTSSEDYENVNPSHVPDIPVTSQLAEPGHNQAAVGPSLYTNTRFQFGQEGKEQSSDDDDDYCPVSPD</sequence>
<dbReference type="FunFam" id="3.10.250.10:FF:000009">
    <property type="entry name" value="WC1"/>
    <property type="match status" value="1"/>
</dbReference>
<feature type="region of interest" description="Disordered" evidence="8">
    <location>
        <begin position="387"/>
        <end position="428"/>
    </location>
</feature>
<feature type="chain" id="PRO_5043709784" description="SRCR domain-containing protein" evidence="10">
    <location>
        <begin position="19"/>
        <end position="510"/>
    </location>
</feature>
<feature type="region of interest" description="Disordered" evidence="8">
    <location>
        <begin position="440"/>
        <end position="510"/>
    </location>
</feature>
<dbReference type="GO" id="GO:0004252">
    <property type="term" value="F:serine-type endopeptidase activity"/>
    <property type="evidence" value="ECO:0007669"/>
    <property type="project" value="TreeGrafter"/>
</dbReference>
<dbReference type="PRINTS" id="PR00258">
    <property type="entry name" value="SPERACTRCPTR"/>
</dbReference>
<dbReference type="GO" id="GO:0005886">
    <property type="term" value="C:plasma membrane"/>
    <property type="evidence" value="ECO:0007669"/>
    <property type="project" value="TreeGrafter"/>
</dbReference>
<dbReference type="InterPro" id="IPR001190">
    <property type="entry name" value="SRCR"/>
</dbReference>
<evidence type="ECO:0000256" key="2">
    <source>
        <dbReference type="ARBA" id="ARBA00022525"/>
    </source>
</evidence>
<organism evidence="12 13">
    <name type="scientific">Crenichthys baileyi</name>
    <name type="common">White River springfish</name>
    <dbReference type="NCBI Taxonomy" id="28760"/>
    <lineage>
        <taxon>Eukaryota</taxon>
        <taxon>Metazoa</taxon>
        <taxon>Chordata</taxon>
        <taxon>Craniata</taxon>
        <taxon>Vertebrata</taxon>
        <taxon>Euteleostomi</taxon>
        <taxon>Actinopterygii</taxon>
        <taxon>Neopterygii</taxon>
        <taxon>Teleostei</taxon>
        <taxon>Neoteleostei</taxon>
        <taxon>Acanthomorphata</taxon>
        <taxon>Ovalentaria</taxon>
        <taxon>Atherinomorphae</taxon>
        <taxon>Cyprinodontiformes</taxon>
        <taxon>Goodeidae</taxon>
        <taxon>Crenichthys</taxon>
    </lineage>
</organism>
<evidence type="ECO:0000256" key="10">
    <source>
        <dbReference type="SAM" id="SignalP"/>
    </source>
</evidence>
<dbReference type="PROSITE" id="PS50287">
    <property type="entry name" value="SRCR_2"/>
    <property type="match status" value="1"/>
</dbReference>
<protein>
    <recommendedName>
        <fullName evidence="11">SRCR domain-containing protein</fullName>
    </recommendedName>
</protein>
<feature type="transmembrane region" description="Helical" evidence="9">
    <location>
        <begin position="275"/>
        <end position="299"/>
    </location>
</feature>
<keyword evidence="9" id="KW-1133">Transmembrane helix</keyword>
<keyword evidence="6" id="KW-0325">Glycoprotein</keyword>
<accession>A0AAV9QN58</accession>
<dbReference type="PANTHER" id="PTHR48071:SF15">
    <property type="entry name" value="SRCR DOMAIN-CONTAINING PROTEIN"/>
    <property type="match status" value="1"/>
</dbReference>
<evidence type="ECO:0000259" key="11">
    <source>
        <dbReference type="PROSITE" id="PS50287"/>
    </source>
</evidence>
<evidence type="ECO:0000256" key="1">
    <source>
        <dbReference type="ARBA" id="ARBA00004613"/>
    </source>
</evidence>
<evidence type="ECO:0000256" key="9">
    <source>
        <dbReference type="SAM" id="Phobius"/>
    </source>
</evidence>
<evidence type="ECO:0000256" key="3">
    <source>
        <dbReference type="ARBA" id="ARBA00022729"/>
    </source>
</evidence>
<keyword evidence="9" id="KW-0472">Membrane</keyword>
<dbReference type="SMART" id="SM00202">
    <property type="entry name" value="SR"/>
    <property type="match status" value="1"/>
</dbReference>
<keyword evidence="3 10" id="KW-0732">Signal</keyword>
<feature type="signal peptide" evidence="10">
    <location>
        <begin position="1"/>
        <end position="18"/>
    </location>
</feature>
<dbReference type="SUPFAM" id="SSF56487">
    <property type="entry name" value="SRCR-like"/>
    <property type="match status" value="1"/>
</dbReference>
<evidence type="ECO:0000256" key="7">
    <source>
        <dbReference type="PROSITE-ProRule" id="PRU00196"/>
    </source>
</evidence>
<feature type="domain" description="SRCR" evidence="11">
    <location>
        <begin position="142"/>
        <end position="242"/>
    </location>
</feature>
<dbReference type="GO" id="GO:0031638">
    <property type="term" value="P:zymogen activation"/>
    <property type="evidence" value="ECO:0007669"/>
    <property type="project" value="TreeGrafter"/>
</dbReference>
<keyword evidence="13" id="KW-1185">Reference proteome</keyword>
<keyword evidence="4" id="KW-0677">Repeat</keyword>
<reference evidence="12 13" key="1">
    <citation type="submission" date="2021-06" db="EMBL/GenBank/DDBJ databases">
        <authorList>
            <person name="Palmer J.M."/>
        </authorList>
    </citation>
    <scope>NUCLEOTIDE SEQUENCE [LARGE SCALE GENOMIC DNA]</scope>
    <source>
        <strain evidence="12 13">MEX-2019</strain>
        <tissue evidence="12">Muscle</tissue>
    </source>
</reference>
<evidence type="ECO:0000313" key="12">
    <source>
        <dbReference type="EMBL" id="KAK5598709.1"/>
    </source>
</evidence>
<dbReference type="EMBL" id="JAHHUM010003021">
    <property type="protein sequence ID" value="KAK5598709.1"/>
    <property type="molecule type" value="Genomic_DNA"/>
</dbReference>
<comment type="caution">
    <text evidence="12">The sequence shown here is derived from an EMBL/GenBank/DDBJ whole genome shotgun (WGS) entry which is preliminary data.</text>
</comment>
<evidence type="ECO:0000256" key="5">
    <source>
        <dbReference type="ARBA" id="ARBA00023157"/>
    </source>
</evidence>
<keyword evidence="5 7" id="KW-1015">Disulfide bond</keyword>
<proteinExistence type="predicted"/>
<name>A0AAV9QN58_9TELE</name>
<evidence type="ECO:0000256" key="4">
    <source>
        <dbReference type="ARBA" id="ARBA00022737"/>
    </source>
</evidence>
<evidence type="ECO:0000256" key="8">
    <source>
        <dbReference type="SAM" id="MobiDB-lite"/>
    </source>
</evidence>
<dbReference type="InterPro" id="IPR036772">
    <property type="entry name" value="SRCR-like_dom_sf"/>
</dbReference>
<feature type="disulfide bond" evidence="7">
    <location>
        <begin position="212"/>
        <end position="222"/>
    </location>
</feature>
<dbReference type="Pfam" id="PF00530">
    <property type="entry name" value="SRCR"/>
    <property type="match status" value="1"/>
</dbReference>
<gene>
    <name evidence="12" type="ORF">CRENBAI_005840</name>
</gene>